<dbReference type="PANTHER" id="PTHR43798">
    <property type="entry name" value="MONOACYLGLYCEROL LIPASE"/>
    <property type="match status" value="1"/>
</dbReference>
<keyword evidence="5" id="KW-1185">Reference proteome</keyword>
<protein>
    <recommendedName>
        <fullName evidence="6">Alpha/beta hydrolase</fullName>
    </recommendedName>
</protein>
<dbReference type="InterPro" id="IPR013595">
    <property type="entry name" value="Pept_S33_TAP-like_C"/>
</dbReference>
<feature type="domain" description="AB hydrolase-1" evidence="2">
    <location>
        <begin position="79"/>
        <end position="190"/>
    </location>
</feature>
<dbReference type="SUPFAM" id="SSF53474">
    <property type="entry name" value="alpha/beta-Hydrolases"/>
    <property type="match status" value="1"/>
</dbReference>
<organism evidence="4 5">
    <name type="scientific">Micromonospora coerulea</name>
    <dbReference type="NCBI Taxonomy" id="47856"/>
    <lineage>
        <taxon>Bacteria</taxon>
        <taxon>Bacillati</taxon>
        <taxon>Actinomycetota</taxon>
        <taxon>Actinomycetes</taxon>
        <taxon>Micromonosporales</taxon>
        <taxon>Micromonosporaceae</taxon>
        <taxon>Micromonospora</taxon>
    </lineage>
</organism>
<comment type="caution">
    <text evidence="4">The sequence shown here is derived from an EMBL/GenBank/DDBJ whole genome shotgun (WGS) entry which is preliminary data.</text>
</comment>
<dbReference type="EMBL" id="BAABGU010000001">
    <property type="protein sequence ID" value="GAA4561574.1"/>
    <property type="molecule type" value="Genomic_DNA"/>
</dbReference>
<dbReference type="Pfam" id="PF00561">
    <property type="entry name" value="Abhydrolase_1"/>
    <property type="match status" value="1"/>
</dbReference>
<dbReference type="Pfam" id="PF08386">
    <property type="entry name" value="Abhydrolase_4"/>
    <property type="match status" value="1"/>
</dbReference>
<reference evidence="5" key="1">
    <citation type="journal article" date="2019" name="Int. J. Syst. Evol. Microbiol.">
        <title>The Global Catalogue of Microorganisms (GCM) 10K type strain sequencing project: providing services to taxonomists for standard genome sequencing and annotation.</title>
        <authorList>
            <consortium name="The Broad Institute Genomics Platform"/>
            <consortium name="The Broad Institute Genome Sequencing Center for Infectious Disease"/>
            <person name="Wu L."/>
            <person name="Ma J."/>
        </authorList>
    </citation>
    <scope>NUCLEOTIDE SEQUENCE [LARGE SCALE GENOMIC DNA]</scope>
    <source>
        <strain evidence="5">JCM 3175</strain>
    </source>
</reference>
<feature type="compositionally biased region" description="Low complexity" evidence="1">
    <location>
        <begin position="12"/>
        <end position="29"/>
    </location>
</feature>
<evidence type="ECO:0000313" key="4">
    <source>
        <dbReference type="EMBL" id="GAA4561574.1"/>
    </source>
</evidence>
<evidence type="ECO:0000259" key="3">
    <source>
        <dbReference type="Pfam" id="PF08386"/>
    </source>
</evidence>
<feature type="compositionally biased region" description="Basic residues" evidence="1">
    <location>
        <begin position="1"/>
        <end position="10"/>
    </location>
</feature>
<sequence>MSLTRPRPRPRSPLAAGRRSGAASSAPHPISPAGRFGLAELRLALAAPQPAAGLTSEFRLVAGLRSHTRRSADPGTGAPPVLLVHGLAVSHRYLTPLAVALSTRYPVYVPDLPGFGLTERPGTAYDVARHAAYLAAWLATYRLGPVCLLGHSFGAEVAARLAADRPDLVHALVLAGPTSDPAARSRRGQFGRWLVDTLREAPAQAPILLRDVWDARPWRVYATLTHSVRNAIEADLVRIAAPTLVVAGARDPVVPAAWREQVARLVPAARTVSVPGAAHNVATTAPAQVTDAIRALLTPALKG</sequence>
<dbReference type="PRINTS" id="PR00111">
    <property type="entry name" value="ABHYDROLASE"/>
</dbReference>
<evidence type="ECO:0000256" key="1">
    <source>
        <dbReference type="SAM" id="MobiDB-lite"/>
    </source>
</evidence>
<gene>
    <name evidence="4" type="ORF">GCM10023176_00480</name>
</gene>
<proteinExistence type="predicted"/>
<dbReference type="InterPro" id="IPR029058">
    <property type="entry name" value="AB_hydrolase_fold"/>
</dbReference>
<dbReference type="Gene3D" id="3.40.50.1820">
    <property type="entry name" value="alpha/beta hydrolase"/>
    <property type="match status" value="1"/>
</dbReference>
<feature type="domain" description="Peptidase S33 tripeptidyl aminopeptidase-like C-terminal" evidence="3">
    <location>
        <begin position="232"/>
        <end position="297"/>
    </location>
</feature>
<dbReference type="InterPro" id="IPR000073">
    <property type="entry name" value="AB_hydrolase_1"/>
</dbReference>
<evidence type="ECO:0000313" key="5">
    <source>
        <dbReference type="Proteomes" id="UP001500307"/>
    </source>
</evidence>
<dbReference type="Proteomes" id="UP001500307">
    <property type="component" value="Unassembled WGS sequence"/>
</dbReference>
<name>A0ABP8S5M4_9ACTN</name>
<dbReference type="PANTHER" id="PTHR43798:SF33">
    <property type="entry name" value="HYDROLASE, PUTATIVE (AFU_ORTHOLOGUE AFUA_2G14860)-RELATED"/>
    <property type="match status" value="1"/>
</dbReference>
<feature type="region of interest" description="Disordered" evidence="1">
    <location>
        <begin position="1"/>
        <end position="29"/>
    </location>
</feature>
<evidence type="ECO:0000259" key="2">
    <source>
        <dbReference type="Pfam" id="PF00561"/>
    </source>
</evidence>
<dbReference type="InterPro" id="IPR050266">
    <property type="entry name" value="AB_hydrolase_sf"/>
</dbReference>
<dbReference type="RefSeq" id="WP_346115678.1">
    <property type="nucleotide sequence ID" value="NZ_BAABGU010000001.1"/>
</dbReference>
<accession>A0ABP8S5M4</accession>
<evidence type="ECO:0008006" key="6">
    <source>
        <dbReference type="Google" id="ProtNLM"/>
    </source>
</evidence>